<gene>
    <name evidence="2" type="ORF">X975_26657</name>
</gene>
<keyword evidence="1" id="KW-0472">Membrane</keyword>
<evidence type="ECO:0008006" key="4">
    <source>
        <dbReference type="Google" id="ProtNLM"/>
    </source>
</evidence>
<evidence type="ECO:0000313" key="3">
    <source>
        <dbReference type="Proteomes" id="UP000054359"/>
    </source>
</evidence>
<keyword evidence="1" id="KW-0812">Transmembrane</keyword>
<keyword evidence="3" id="KW-1185">Reference proteome</keyword>
<evidence type="ECO:0000256" key="1">
    <source>
        <dbReference type="SAM" id="Phobius"/>
    </source>
</evidence>
<evidence type="ECO:0000313" key="2">
    <source>
        <dbReference type="EMBL" id="KFM70907.1"/>
    </source>
</evidence>
<sequence length="87" mass="9871">MLKVRTILSRLAGCQCRTLFTSIKAACMKEPHMNDFHFPYPNAEAWVDGYRRRQKRNNFVLGVGLVLFGITAFSVYPTIILPALPPT</sequence>
<feature type="non-terminal residue" evidence="2">
    <location>
        <position position="87"/>
    </location>
</feature>
<accession>A0A087U0L8</accession>
<organism evidence="2 3">
    <name type="scientific">Stegodyphus mimosarum</name>
    <name type="common">African social velvet spider</name>
    <dbReference type="NCBI Taxonomy" id="407821"/>
    <lineage>
        <taxon>Eukaryota</taxon>
        <taxon>Metazoa</taxon>
        <taxon>Ecdysozoa</taxon>
        <taxon>Arthropoda</taxon>
        <taxon>Chelicerata</taxon>
        <taxon>Arachnida</taxon>
        <taxon>Araneae</taxon>
        <taxon>Araneomorphae</taxon>
        <taxon>Entelegynae</taxon>
        <taxon>Eresoidea</taxon>
        <taxon>Eresidae</taxon>
        <taxon>Stegodyphus</taxon>
    </lineage>
</organism>
<protein>
    <recommendedName>
        <fullName evidence="4">Deltamethrin resistance protein prag01 domain-containing protein</fullName>
    </recommendedName>
</protein>
<dbReference type="OrthoDB" id="10330201at2759"/>
<dbReference type="Proteomes" id="UP000054359">
    <property type="component" value="Unassembled WGS sequence"/>
</dbReference>
<keyword evidence="1" id="KW-1133">Transmembrane helix</keyword>
<dbReference type="AlphaFoldDB" id="A0A087U0L8"/>
<reference evidence="2 3" key="1">
    <citation type="submission" date="2013-11" db="EMBL/GenBank/DDBJ databases">
        <title>Genome sequencing of Stegodyphus mimosarum.</title>
        <authorList>
            <person name="Bechsgaard J."/>
        </authorList>
    </citation>
    <scope>NUCLEOTIDE SEQUENCE [LARGE SCALE GENOMIC DNA]</scope>
</reference>
<proteinExistence type="predicted"/>
<feature type="transmembrane region" description="Helical" evidence="1">
    <location>
        <begin position="59"/>
        <end position="84"/>
    </location>
</feature>
<dbReference type="EMBL" id="KK117600">
    <property type="protein sequence ID" value="KFM70907.1"/>
    <property type="molecule type" value="Genomic_DNA"/>
</dbReference>
<name>A0A087U0L8_STEMI</name>